<dbReference type="InterPro" id="IPR025877">
    <property type="entry name" value="MobA-like_NTP_Trfase"/>
</dbReference>
<dbReference type="CDD" id="cd04182">
    <property type="entry name" value="GT_2_like_f"/>
    <property type="match status" value="1"/>
</dbReference>
<reference evidence="3 4" key="1">
    <citation type="submission" date="2021-03" db="EMBL/GenBank/DDBJ databases">
        <title>Sequencing the genomes of 1000 actinobacteria strains.</title>
        <authorList>
            <person name="Klenk H.-P."/>
        </authorList>
    </citation>
    <scope>NUCLEOTIDE SEQUENCE [LARGE SCALE GENOMIC DNA]</scope>
    <source>
        <strain evidence="3 4">DSM 16005</strain>
    </source>
</reference>
<dbReference type="EMBL" id="JAGIOI010000001">
    <property type="protein sequence ID" value="MBP2414782.1"/>
    <property type="molecule type" value="Genomic_DNA"/>
</dbReference>
<dbReference type="PANTHER" id="PTHR43777">
    <property type="entry name" value="MOLYBDENUM COFACTOR CYTIDYLYLTRANSFERASE"/>
    <property type="match status" value="1"/>
</dbReference>
<evidence type="ECO:0000259" key="2">
    <source>
        <dbReference type="Pfam" id="PF12804"/>
    </source>
</evidence>
<organism evidence="3 4">
    <name type="scientific">Arthrobacter stackebrandtii</name>
    <dbReference type="NCBI Taxonomy" id="272161"/>
    <lineage>
        <taxon>Bacteria</taxon>
        <taxon>Bacillati</taxon>
        <taxon>Actinomycetota</taxon>
        <taxon>Actinomycetes</taxon>
        <taxon>Micrococcales</taxon>
        <taxon>Micrococcaceae</taxon>
        <taxon>Arthrobacter</taxon>
    </lineage>
</organism>
<evidence type="ECO:0000256" key="1">
    <source>
        <dbReference type="SAM" id="MobiDB-lite"/>
    </source>
</evidence>
<gene>
    <name evidence="3" type="ORF">JOF48_003581</name>
</gene>
<dbReference type="SUPFAM" id="SSF53448">
    <property type="entry name" value="Nucleotide-diphospho-sugar transferases"/>
    <property type="match status" value="1"/>
</dbReference>
<evidence type="ECO:0000313" key="3">
    <source>
        <dbReference type="EMBL" id="MBP2414782.1"/>
    </source>
</evidence>
<feature type="domain" description="MobA-like NTP transferase" evidence="2">
    <location>
        <begin position="6"/>
        <end position="192"/>
    </location>
</feature>
<comment type="caution">
    <text evidence="3">The sequence shown here is derived from an EMBL/GenBank/DDBJ whole genome shotgun (WGS) entry which is preliminary data.</text>
</comment>
<dbReference type="GO" id="GO:0016491">
    <property type="term" value="F:oxidoreductase activity"/>
    <property type="evidence" value="ECO:0007669"/>
    <property type="project" value="UniProtKB-KW"/>
</dbReference>
<dbReference type="Pfam" id="PF12804">
    <property type="entry name" value="NTP_transf_3"/>
    <property type="match status" value="1"/>
</dbReference>
<proteinExistence type="predicted"/>
<dbReference type="RefSeq" id="WP_209683148.1">
    <property type="nucleotide sequence ID" value="NZ_JAGIOI010000001.1"/>
</dbReference>
<dbReference type="Proteomes" id="UP000711614">
    <property type="component" value="Unassembled WGS sequence"/>
</dbReference>
<keyword evidence="3" id="KW-0560">Oxidoreductase</keyword>
<evidence type="ECO:0000313" key="4">
    <source>
        <dbReference type="Proteomes" id="UP000711614"/>
    </source>
</evidence>
<dbReference type="InterPro" id="IPR029044">
    <property type="entry name" value="Nucleotide-diphossugar_trans"/>
</dbReference>
<name>A0ABS4Z158_9MICC</name>
<dbReference type="EC" id="1.1.1.328" evidence="3"/>
<keyword evidence="4" id="KW-1185">Reference proteome</keyword>
<protein>
    <submittedName>
        <fullName evidence="3">Nicotine blue oxidoreductase</fullName>
        <ecNumber evidence="3">1.1.1.328</ecNumber>
    </submittedName>
</protein>
<dbReference type="Gene3D" id="3.90.550.10">
    <property type="entry name" value="Spore Coat Polysaccharide Biosynthesis Protein SpsA, Chain A"/>
    <property type="match status" value="1"/>
</dbReference>
<sequence length="218" mass="21655">MTRTTAVLLAAGAGTRLGLGPKALLPFRGTTLVAHAAGELLRGGCTEVVVVTGAGAGEVAAVPLPPGCRVVVNPRWQDGMGSSFAVGVAAALDGQGHLPPADGTVLVALVDQPGMDAALISTLIALHRPGRITAAGYRSGHGVPAGPSGTSGSRPPLRRGNPVVFTLAHAAGAAAMASGDSAARAYLKAHADVVDLVDFSPFTDGADVDTPADLHLLQ</sequence>
<feature type="region of interest" description="Disordered" evidence="1">
    <location>
        <begin position="137"/>
        <end position="159"/>
    </location>
</feature>
<dbReference type="PANTHER" id="PTHR43777:SF1">
    <property type="entry name" value="MOLYBDENUM COFACTOR CYTIDYLYLTRANSFERASE"/>
    <property type="match status" value="1"/>
</dbReference>
<accession>A0ABS4Z158</accession>